<dbReference type="InterPro" id="IPR038599">
    <property type="entry name" value="LAP1C-like_C_sf"/>
</dbReference>
<dbReference type="Gene3D" id="3.40.50.12190">
    <property type="match status" value="2"/>
</dbReference>
<dbReference type="GO" id="GO:0001671">
    <property type="term" value="F:ATPase activator activity"/>
    <property type="evidence" value="ECO:0007669"/>
    <property type="project" value="InterPro"/>
</dbReference>
<evidence type="ECO:0000256" key="2">
    <source>
        <dbReference type="ARBA" id="ARBA00022692"/>
    </source>
</evidence>
<evidence type="ECO:0000256" key="4">
    <source>
        <dbReference type="ARBA" id="ARBA00023136"/>
    </source>
</evidence>
<dbReference type="GO" id="GO:0061024">
    <property type="term" value="P:membrane organization"/>
    <property type="evidence" value="ECO:0007669"/>
    <property type="project" value="TreeGrafter"/>
</dbReference>
<dbReference type="EMBL" id="CADEPM010000006">
    <property type="protein sequence ID" value="CAB3407065.1"/>
    <property type="molecule type" value="Genomic_DNA"/>
</dbReference>
<name>A0A8S1F847_9PELO</name>
<dbReference type="GO" id="GO:0016020">
    <property type="term" value="C:membrane"/>
    <property type="evidence" value="ECO:0007669"/>
    <property type="project" value="UniProtKB-SubCell"/>
</dbReference>
<accession>A0A8S1F847</accession>
<organism evidence="5 6">
    <name type="scientific">Caenorhabditis bovis</name>
    <dbReference type="NCBI Taxonomy" id="2654633"/>
    <lineage>
        <taxon>Eukaryota</taxon>
        <taxon>Metazoa</taxon>
        <taxon>Ecdysozoa</taxon>
        <taxon>Nematoda</taxon>
        <taxon>Chromadorea</taxon>
        <taxon>Rhabditida</taxon>
        <taxon>Rhabditina</taxon>
        <taxon>Rhabditomorpha</taxon>
        <taxon>Rhabditoidea</taxon>
        <taxon>Rhabditidae</taxon>
        <taxon>Peloderinae</taxon>
        <taxon>Caenorhabditis</taxon>
    </lineage>
</organism>
<dbReference type="PANTHER" id="PTHR18843">
    <property type="entry name" value="TORSIN-1A-INTERACTING PROTEIN"/>
    <property type="match status" value="1"/>
</dbReference>
<evidence type="ECO:0000313" key="6">
    <source>
        <dbReference type="Proteomes" id="UP000494206"/>
    </source>
</evidence>
<dbReference type="OrthoDB" id="5877420at2759"/>
<evidence type="ECO:0000256" key="1">
    <source>
        <dbReference type="ARBA" id="ARBA00004370"/>
    </source>
</evidence>
<keyword evidence="3" id="KW-1133">Transmembrane helix</keyword>
<dbReference type="Proteomes" id="UP000494206">
    <property type="component" value="Unassembled WGS sequence"/>
</dbReference>
<keyword evidence="6" id="KW-1185">Reference proteome</keyword>
<comment type="caution">
    <text evidence="5">The sequence shown here is derived from an EMBL/GenBank/DDBJ whole genome shotgun (WGS) entry which is preliminary data.</text>
</comment>
<sequence length="325" mass="36948">MIKSKYSQLSQGNRQIIRTVARLEFEDSQQESPILVAVNGERALEFAKDLHQLFHKVQNYTGKASEPIIIENDTSRAELFENLKTILTEQKHNGNRPRTAVLANVDKLEWDAILVIHAFADHLSYPVPNALIFLTSNFGIEDNDHCEQMMTKKLHEHWTANGGTDDNEFEDSQQESPILVAVNGERALEFAKDLHQLFHKVQNYTGKASEPIIIENDTSRAELFENLKTILTEQKHNGNRPRTAVLANVDKLEWDAILVIHAFADHLSYPVPNALIFLTSNFGIEDNDHCEQMMTKKLHEHWTANGGTDDNVPPIIARISYFSCI</sequence>
<evidence type="ECO:0000256" key="3">
    <source>
        <dbReference type="ARBA" id="ARBA00022989"/>
    </source>
</evidence>
<keyword evidence="4" id="KW-0472">Membrane</keyword>
<keyword evidence="2" id="KW-0812">Transmembrane</keyword>
<dbReference type="PANTHER" id="PTHR18843:SF7">
    <property type="entry name" value="LAMINA-ASSOCIATED POLYPEPTIDE 1B ISOFORM 1-RELATED"/>
    <property type="match status" value="1"/>
</dbReference>
<dbReference type="AlphaFoldDB" id="A0A8S1F847"/>
<reference evidence="5 6" key="1">
    <citation type="submission" date="2020-04" db="EMBL/GenBank/DDBJ databases">
        <authorList>
            <person name="Laetsch R D."/>
            <person name="Stevens L."/>
            <person name="Kumar S."/>
            <person name="Blaxter L. M."/>
        </authorList>
    </citation>
    <scope>NUCLEOTIDE SEQUENCE [LARGE SCALE GENOMIC DNA]</scope>
</reference>
<protein>
    <submittedName>
        <fullName evidence="5">Uncharacterized protein</fullName>
    </submittedName>
</protein>
<evidence type="ECO:0000313" key="5">
    <source>
        <dbReference type="EMBL" id="CAB3407065.1"/>
    </source>
</evidence>
<proteinExistence type="predicted"/>
<gene>
    <name evidence="5" type="ORF">CBOVIS_LOCUS9045</name>
</gene>
<comment type="subcellular location">
    <subcellularLocation>
        <location evidence="1">Membrane</location>
    </subcellularLocation>
</comment>
<dbReference type="InterPro" id="IPR008662">
    <property type="entry name" value="TOIP1/2"/>
</dbReference>